<evidence type="ECO:0000256" key="4">
    <source>
        <dbReference type="ARBA" id="ARBA00025742"/>
    </source>
</evidence>
<dbReference type="InterPro" id="IPR050884">
    <property type="entry name" value="CNP_phosphodiesterase-III"/>
</dbReference>
<dbReference type="SUPFAM" id="SSF56300">
    <property type="entry name" value="Metallo-dependent phosphatases"/>
    <property type="match status" value="1"/>
</dbReference>
<dbReference type="GO" id="GO:0046872">
    <property type="term" value="F:metal ion binding"/>
    <property type="evidence" value="ECO:0007669"/>
    <property type="project" value="UniProtKB-KW"/>
</dbReference>
<dbReference type="InterPro" id="IPR004843">
    <property type="entry name" value="Calcineurin-like_PHP"/>
</dbReference>
<keyword evidence="2 6" id="KW-0378">Hydrolase</keyword>
<feature type="domain" description="Calcineurin-like phosphoesterase" evidence="5">
    <location>
        <begin position="21"/>
        <end position="210"/>
    </location>
</feature>
<dbReference type="OrthoDB" id="9784378at2"/>
<dbReference type="PANTHER" id="PTHR42988">
    <property type="entry name" value="PHOSPHOHYDROLASE"/>
    <property type="match status" value="1"/>
</dbReference>
<evidence type="ECO:0000256" key="1">
    <source>
        <dbReference type="ARBA" id="ARBA00022723"/>
    </source>
</evidence>
<evidence type="ECO:0000313" key="7">
    <source>
        <dbReference type="Proteomes" id="UP000298050"/>
    </source>
</evidence>
<dbReference type="PANTHER" id="PTHR42988:SF2">
    <property type="entry name" value="CYCLIC NUCLEOTIDE PHOSPHODIESTERASE CBUA0032-RELATED"/>
    <property type="match status" value="1"/>
</dbReference>
<gene>
    <name evidence="6" type="primary">cpdA</name>
    <name evidence="6" type="ORF">E4634_11740</name>
</gene>
<comment type="similarity">
    <text evidence="4">Belongs to the cyclic nucleotide phosphodiesterase class-III family.</text>
</comment>
<dbReference type="NCBIfam" id="NF008359">
    <property type="entry name" value="PRK11148.1"/>
    <property type="match status" value="1"/>
</dbReference>
<reference evidence="6 7" key="1">
    <citation type="submission" date="2019-04" db="EMBL/GenBank/DDBJ databases">
        <title>Taxonomy of novel Haliea sp. from mangrove soil of West Coast of India.</title>
        <authorList>
            <person name="Verma A."/>
            <person name="Kumar P."/>
            <person name="Krishnamurthi S."/>
        </authorList>
    </citation>
    <scope>NUCLEOTIDE SEQUENCE [LARGE SCALE GENOMIC DNA]</scope>
    <source>
        <strain evidence="6 7">SAOS-164</strain>
    </source>
</reference>
<dbReference type="EMBL" id="SRLE01000008">
    <property type="protein sequence ID" value="TGD73172.1"/>
    <property type="molecule type" value="Genomic_DNA"/>
</dbReference>
<keyword evidence="1" id="KW-0479">Metal-binding</keyword>
<name>A0A4Z0M0P3_9GAMM</name>
<dbReference type="Proteomes" id="UP000298050">
    <property type="component" value="Unassembled WGS sequence"/>
</dbReference>
<dbReference type="Pfam" id="PF00149">
    <property type="entry name" value="Metallophos"/>
    <property type="match status" value="1"/>
</dbReference>
<dbReference type="GO" id="GO:0004115">
    <property type="term" value="F:3',5'-cyclic-AMP phosphodiesterase activity"/>
    <property type="evidence" value="ECO:0007669"/>
    <property type="project" value="UniProtKB-EC"/>
</dbReference>
<dbReference type="AlphaFoldDB" id="A0A4Z0M0P3"/>
<sequence>MSSAADKPRCCLSPAGDSVHLVQITDTHLCEAPGGTLLGMDTDRSLRLVVEQVLRERPHIDLVLATGDLSDRGSRSAYQRLVDYLGRLSAPSFWLPGNHDNRAEMAAVLAGTGELCEVVLAGRWQIVMLDSQIPGEVGGALGEAELQRLQAALADGEAQGLYTLVCLHHQPVPVGSQWLDEQMVADDMAFWELVEAHPGVRGVLWGHVHQQIDRRRGPVALMASPSTCVQFAPGSAGFKADDQPPGYRWLELRADGSIETAVSRVTDAEFFVELDSGGYL</sequence>
<accession>A0A4Z0M0P3</accession>
<protein>
    <submittedName>
        <fullName evidence="6">3',5'-cyclic-AMP phosphodiesterase</fullName>
        <ecNumber evidence="6">3.1.4.53</ecNumber>
    </submittedName>
</protein>
<dbReference type="InterPro" id="IPR026575">
    <property type="entry name" value="GpdQ/CpdA-like"/>
</dbReference>
<evidence type="ECO:0000259" key="5">
    <source>
        <dbReference type="Pfam" id="PF00149"/>
    </source>
</evidence>
<dbReference type="CDD" id="cd07402">
    <property type="entry name" value="MPP_GpdQ"/>
    <property type="match status" value="1"/>
</dbReference>
<keyword evidence="7" id="KW-1185">Reference proteome</keyword>
<comment type="caution">
    <text evidence="6">The sequence shown here is derived from an EMBL/GenBank/DDBJ whole genome shotgun (WGS) entry which is preliminary data.</text>
</comment>
<proteinExistence type="inferred from homology"/>
<evidence type="ECO:0000313" key="6">
    <source>
        <dbReference type="EMBL" id="TGD73172.1"/>
    </source>
</evidence>
<evidence type="ECO:0000256" key="2">
    <source>
        <dbReference type="ARBA" id="ARBA00022801"/>
    </source>
</evidence>
<dbReference type="EC" id="3.1.4.53" evidence="6"/>
<organism evidence="6 7">
    <name type="scientific">Mangrovimicrobium sediminis</name>
    <dbReference type="NCBI Taxonomy" id="2562682"/>
    <lineage>
        <taxon>Bacteria</taxon>
        <taxon>Pseudomonadati</taxon>
        <taxon>Pseudomonadota</taxon>
        <taxon>Gammaproteobacteria</taxon>
        <taxon>Cellvibrionales</taxon>
        <taxon>Halieaceae</taxon>
        <taxon>Mangrovimicrobium</taxon>
    </lineage>
</organism>
<dbReference type="Gene3D" id="3.60.21.10">
    <property type="match status" value="1"/>
</dbReference>
<evidence type="ECO:0000256" key="3">
    <source>
        <dbReference type="ARBA" id="ARBA00023004"/>
    </source>
</evidence>
<keyword evidence="3" id="KW-0408">Iron</keyword>
<dbReference type="InterPro" id="IPR029052">
    <property type="entry name" value="Metallo-depent_PP-like"/>
</dbReference>